<protein>
    <recommendedName>
        <fullName evidence="2">Thymidylate synthase/dCMP hydroxymethylase domain-containing protein</fullName>
    </recommendedName>
</protein>
<accession>A0A382Y2G0</accession>
<keyword evidence="1" id="KW-0808">Transferase</keyword>
<dbReference type="SUPFAM" id="SSF55831">
    <property type="entry name" value="Thymidylate synthase/dCMP hydroxymethylase"/>
    <property type="match status" value="1"/>
</dbReference>
<sequence>HIYTAKADGSMSEYDHIPGLEEQLTREPRALPRLEISPEFQDLDDLTALLEADTESLLQTFRLHDYHPHTALTFKVAV</sequence>
<dbReference type="Pfam" id="PF00303">
    <property type="entry name" value="Thymidylat_synt"/>
    <property type="match status" value="1"/>
</dbReference>
<dbReference type="EMBL" id="UINC01172409">
    <property type="protein sequence ID" value="SVD77476.1"/>
    <property type="molecule type" value="Genomic_DNA"/>
</dbReference>
<evidence type="ECO:0000256" key="1">
    <source>
        <dbReference type="ARBA" id="ARBA00022679"/>
    </source>
</evidence>
<dbReference type="Gene3D" id="3.30.572.10">
    <property type="entry name" value="Thymidylate synthase/dCMP hydroxymethylase domain"/>
    <property type="match status" value="1"/>
</dbReference>
<name>A0A382Y2G0_9ZZZZ</name>
<organism evidence="3">
    <name type="scientific">marine metagenome</name>
    <dbReference type="NCBI Taxonomy" id="408172"/>
    <lineage>
        <taxon>unclassified sequences</taxon>
        <taxon>metagenomes</taxon>
        <taxon>ecological metagenomes</taxon>
    </lineage>
</organism>
<dbReference type="GO" id="GO:0016740">
    <property type="term" value="F:transferase activity"/>
    <property type="evidence" value="ECO:0007669"/>
    <property type="project" value="UniProtKB-KW"/>
</dbReference>
<dbReference type="InterPro" id="IPR023451">
    <property type="entry name" value="Thymidate_synth/dCMP_Mease_dom"/>
</dbReference>
<evidence type="ECO:0000259" key="2">
    <source>
        <dbReference type="Pfam" id="PF00303"/>
    </source>
</evidence>
<proteinExistence type="predicted"/>
<dbReference type="AlphaFoldDB" id="A0A382Y2G0"/>
<feature type="domain" description="Thymidylate synthase/dCMP hydroxymethylase" evidence="2">
    <location>
        <begin position="1"/>
        <end position="78"/>
    </location>
</feature>
<reference evidence="3" key="1">
    <citation type="submission" date="2018-05" db="EMBL/GenBank/DDBJ databases">
        <authorList>
            <person name="Lanie J.A."/>
            <person name="Ng W.-L."/>
            <person name="Kazmierczak K.M."/>
            <person name="Andrzejewski T.M."/>
            <person name="Davidsen T.M."/>
            <person name="Wayne K.J."/>
            <person name="Tettelin H."/>
            <person name="Glass J.I."/>
            <person name="Rusch D."/>
            <person name="Podicherti R."/>
            <person name="Tsui H.-C.T."/>
            <person name="Winkler M.E."/>
        </authorList>
    </citation>
    <scope>NUCLEOTIDE SEQUENCE</scope>
</reference>
<feature type="non-terminal residue" evidence="3">
    <location>
        <position position="1"/>
    </location>
</feature>
<evidence type="ECO:0000313" key="3">
    <source>
        <dbReference type="EMBL" id="SVD77476.1"/>
    </source>
</evidence>
<dbReference type="InterPro" id="IPR036926">
    <property type="entry name" value="Thymidate_synth/dCMP_Mease_sf"/>
</dbReference>
<gene>
    <name evidence="3" type="ORF">METZ01_LOCUS430330</name>
</gene>